<dbReference type="GO" id="GO:0032993">
    <property type="term" value="C:protein-DNA complex"/>
    <property type="evidence" value="ECO:0007669"/>
    <property type="project" value="TreeGrafter"/>
</dbReference>
<dbReference type="GO" id="GO:0005829">
    <property type="term" value="C:cytosol"/>
    <property type="evidence" value="ECO:0007669"/>
    <property type="project" value="TreeGrafter"/>
</dbReference>
<dbReference type="Pfam" id="PF00486">
    <property type="entry name" value="Trans_reg_C"/>
    <property type="match status" value="1"/>
</dbReference>
<dbReference type="EMBL" id="AFPZ01000099">
    <property type="protein sequence ID" value="EGQ21779.1"/>
    <property type="molecule type" value="Genomic_DNA"/>
</dbReference>
<dbReference type="InterPro" id="IPR036388">
    <property type="entry name" value="WH-like_DNA-bd_sf"/>
</dbReference>
<dbReference type="Pfam" id="PF00072">
    <property type="entry name" value="Response_reg"/>
    <property type="match status" value="1"/>
</dbReference>
<dbReference type="eggNOG" id="COG0745">
    <property type="taxonomic scope" value="Bacteria"/>
</dbReference>
<accession>F9DWF8</accession>
<comment type="caution">
    <text evidence="13">The sequence shown here is derived from an EMBL/GenBank/DDBJ whole genome shotgun (WGS) entry which is preliminary data.</text>
</comment>
<evidence type="ECO:0000256" key="1">
    <source>
        <dbReference type="ARBA" id="ARBA00004496"/>
    </source>
</evidence>
<gene>
    <name evidence="13" type="ORF">HMPREF9372_3139</name>
</gene>
<evidence type="ECO:0000313" key="14">
    <source>
        <dbReference type="Proteomes" id="UP000005316"/>
    </source>
</evidence>
<dbReference type="Gene3D" id="1.10.10.10">
    <property type="entry name" value="Winged helix-like DNA-binding domain superfamily/Winged helix DNA-binding domain"/>
    <property type="match status" value="1"/>
</dbReference>
<evidence type="ECO:0000256" key="5">
    <source>
        <dbReference type="ARBA" id="ARBA00023015"/>
    </source>
</evidence>
<dbReference type="SMART" id="SM00862">
    <property type="entry name" value="Trans_reg_C"/>
    <property type="match status" value="1"/>
</dbReference>
<dbReference type="InterPro" id="IPR011006">
    <property type="entry name" value="CheY-like_superfamily"/>
</dbReference>
<keyword evidence="6 10" id="KW-0238">DNA-binding</keyword>
<dbReference type="InterPro" id="IPR039420">
    <property type="entry name" value="WalR-like"/>
</dbReference>
<evidence type="ECO:0000256" key="9">
    <source>
        <dbReference type="PROSITE-ProRule" id="PRU00169"/>
    </source>
</evidence>
<feature type="DNA-binding region" description="OmpR/PhoB-type" evidence="10">
    <location>
        <begin position="133"/>
        <end position="229"/>
    </location>
</feature>
<evidence type="ECO:0000256" key="8">
    <source>
        <dbReference type="ARBA" id="ARBA00023163"/>
    </source>
</evidence>
<name>F9DWF8_9BACL</name>
<dbReference type="PANTHER" id="PTHR48111">
    <property type="entry name" value="REGULATOR OF RPOS"/>
    <property type="match status" value="1"/>
</dbReference>
<evidence type="ECO:0000259" key="12">
    <source>
        <dbReference type="PROSITE" id="PS51755"/>
    </source>
</evidence>
<evidence type="ECO:0000256" key="4">
    <source>
        <dbReference type="ARBA" id="ARBA00023012"/>
    </source>
</evidence>
<keyword evidence="7" id="KW-0010">Activator</keyword>
<dbReference type="SMART" id="SM00448">
    <property type="entry name" value="REC"/>
    <property type="match status" value="1"/>
</dbReference>
<keyword evidence="4" id="KW-0902">Two-component regulatory system</keyword>
<dbReference type="HOGENOM" id="CLU_000445_30_4_9"/>
<comment type="subcellular location">
    <subcellularLocation>
        <location evidence="1">Cytoplasm</location>
    </subcellularLocation>
</comment>
<dbReference type="GO" id="GO:0000976">
    <property type="term" value="F:transcription cis-regulatory region binding"/>
    <property type="evidence" value="ECO:0007669"/>
    <property type="project" value="TreeGrafter"/>
</dbReference>
<dbReference type="Gene3D" id="3.40.50.2300">
    <property type="match status" value="1"/>
</dbReference>
<keyword evidence="3 9" id="KW-0597">Phosphoprotein</keyword>
<feature type="domain" description="OmpR/PhoB-type" evidence="12">
    <location>
        <begin position="133"/>
        <end position="229"/>
    </location>
</feature>
<evidence type="ECO:0000256" key="2">
    <source>
        <dbReference type="ARBA" id="ARBA00022490"/>
    </source>
</evidence>
<dbReference type="PANTHER" id="PTHR48111:SF44">
    <property type="entry name" value="TRANSCRIPTIONAL REGULATORY PROTEIN RESD"/>
    <property type="match status" value="1"/>
</dbReference>
<dbReference type="PROSITE" id="PS51755">
    <property type="entry name" value="OMPR_PHOB"/>
    <property type="match status" value="1"/>
</dbReference>
<keyword evidence="8" id="KW-0804">Transcription</keyword>
<evidence type="ECO:0000259" key="11">
    <source>
        <dbReference type="PROSITE" id="PS50110"/>
    </source>
</evidence>
<dbReference type="FunFam" id="1.10.10.10:FF:000018">
    <property type="entry name" value="DNA-binding response regulator ResD"/>
    <property type="match status" value="1"/>
</dbReference>
<feature type="domain" description="Response regulatory" evidence="11">
    <location>
        <begin position="10"/>
        <end position="123"/>
    </location>
</feature>
<dbReference type="GO" id="GO:0000156">
    <property type="term" value="F:phosphorelay response regulator activity"/>
    <property type="evidence" value="ECO:0007669"/>
    <property type="project" value="TreeGrafter"/>
</dbReference>
<dbReference type="Proteomes" id="UP000005316">
    <property type="component" value="Unassembled WGS sequence"/>
</dbReference>
<feature type="modified residue" description="4-aspartylphosphate" evidence="9">
    <location>
        <position position="59"/>
    </location>
</feature>
<keyword evidence="2" id="KW-0963">Cytoplasm</keyword>
<sequence>MRGGPIMNYTILVIDDEPQMRDLIRMILEDAGYIVVEAGDGLQALSTLKQHDIDLCIVDVMMPFMDGFAFAEEVKRTSTVPLIFLSAKGEEWDKVQGLKLGGDDYIVKPFMPGELVARIEAVLRRTYRLNPDPQMLQVGPLTINEDAHTAHINGQQLNLTLKEFGLLLLLTKHSGRAYSREQLLELVWGDDHQSSERTIDTHIKTLRLKLGDAGKMIETVWGIGYKLEASQ</sequence>
<dbReference type="AlphaFoldDB" id="F9DWF8"/>
<organism evidence="13 14">
    <name type="scientific">Sporosarcina newyorkensis 2681</name>
    <dbReference type="NCBI Taxonomy" id="1027292"/>
    <lineage>
        <taxon>Bacteria</taxon>
        <taxon>Bacillati</taxon>
        <taxon>Bacillota</taxon>
        <taxon>Bacilli</taxon>
        <taxon>Bacillales</taxon>
        <taxon>Caryophanaceae</taxon>
        <taxon>Sporosarcina</taxon>
    </lineage>
</organism>
<dbReference type="STRING" id="759851.SAMN04244570_2884"/>
<evidence type="ECO:0000313" key="13">
    <source>
        <dbReference type="EMBL" id="EGQ21779.1"/>
    </source>
</evidence>
<dbReference type="GO" id="GO:0006355">
    <property type="term" value="P:regulation of DNA-templated transcription"/>
    <property type="evidence" value="ECO:0007669"/>
    <property type="project" value="InterPro"/>
</dbReference>
<protein>
    <submittedName>
        <fullName evidence="13">Response regulator</fullName>
    </submittedName>
</protein>
<dbReference type="InterPro" id="IPR001789">
    <property type="entry name" value="Sig_transdc_resp-reg_receiver"/>
</dbReference>
<dbReference type="Gene3D" id="6.10.250.690">
    <property type="match status" value="1"/>
</dbReference>
<dbReference type="SUPFAM" id="SSF52172">
    <property type="entry name" value="CheY-like"/>
    <property type="match status" value="1"/>
</dbReference>
<evidence type="ECO:0000256" key="7">
    <source>
        <dbReference type="ARBA" id="ARBA00023159"/>
    </source>
</evidence>
<dbReference type="InterPro" id="IPR001867">
    <property type="entry name" value="OmpR/PhoB-type_DNA-bd"/>
</dbReference>
<dbReference type="PROSITE" id="PS50110">
    <property type="entry name" value="RESPONSE_REGULATORY"/>
    <property type="match status" value="1"/>
</dbReference>
<proteinExistence type="predicted"/>
<evidence type="ECO:0000256" key="3">
    <source>
        <dbReference type="ARBA" id="ARBA00022553"/>
    </source>
</evidence>
<evidence type="ECO:0000256" key="6">
    <source>
        <dbReference type="ARBA" id="ARBA00023125"/>
    </source>
</evidence>
<evidence type="ECO:0000256" key="10">
    <source>
        <dbReference type="PROSITE-ProRule" id="PRU01091"/>
    </source>
</evidence>
<dbReference type="CDD" id="cd00383">
    <property type="entry name" value="trans_reg_C"/>
    <property type="match status" value="1"/>
</dbReference>
<reference evidence="13 14" key="1">
    <citation type="submission" date="2011-04" db="EMBL/GenBank/DDBJ databases">
        <authorList>
            <person name="Muzny D."/>
            <person name="Qin X."/>
            <person name="Deng J."/>
            <person name="Jiang H."/>
            <person name="Liu Y."/>
            <person name="Qu J."/>
            <person name="Song X.-Z."/>
            <person name="Zhang L."/>
            <person name="Thornton R."/>
            <person name="Coyle M."/>
            <person name="Francisco L."/>
            <person name="Jackson L."/>
            <person name="Javaid M."/>
            <person name="Korchina V."/>
            <person name="Kovar C."/>
            <person name="Mata R."/>
            <person name="Mathew T."/>
            <person name="Ngo R."/>
            <person name="Nguyen L."/>
            <person name="Nguyen N."/>
            <person name="Okwuonu G."/>
            <person name="Ongeri F."/>
            <person name="Pham C."/>
            <person name="Simmons D."/>
            <person name="Wilczek-Boney K."/>
            <person name="Hale W."/>
            <person name="Jakkamsetti A."/>
            <person name="Pham P."/>
            <person name="Ruth R."/>
            <person name="San Lucas F."/>
            <person name="Warren J."/>
            <person name="Zhang J."/>
            <person name="Zhao Z."/>
            <person name="Zhou C."/>
            <person name="Zhu D."/>
            <person name="Lee S."/>
            <person name="Bess C."/>
            <person name="Blankenburg K."/>
            <person name="Forbes L."/>
            <person name="Fu Q."/>
            <person name="Gubbala S."/>
            <person name="Hirani K."/>
            <person name="Jayaseelan J.C."/>
            <person name="Lara F."/>
            <person name="Munidasa M."/>
            <person name="Palculict T."/>
            <person name="Patil S."/>
            <person name="Pu L.-L."/>
            <person name="Saada N."/>
            <person name="Tang L."/>
            <person name="Weissenberger G."/>
            <person name="Zhu Y."/>
            <person name="Hemphill L."/>
            <person name="Shang Y."/>
            <person name="Youmans B."/>
            <person name="Ayvaz T."/>
            <person name="Ross M."/>
            <person name="Santibanez J."/>
            <person name="Aqrawi P."/>
            <person name="Gross S."/>
            <person name="Joshi V."/>
            <person name="Fowler G."/>
            <person name="Nazareth L."/>
            <person name="Reid J."/>
            <person name="Worley K."/>
            <person name="Petrosino J."/>
            <person name="Highlander S."/>
            <person name="Gibbs R."/>
        </authorList>
    </citation>
    <scope>NUCLEOTIDE SEQUENCE [LARGE SCALE GENOMIC DNA]</scope>
    <source>
        <strain evidence="13 14">2681</strain>
    </source>
</reference>
<keyword evidence="5" id="KW-0805">Transcription regulation</keyword>